<dbReference type="InterPro" id="IPR000682">
    <property type="entry name" value="PCMT"/>
</dbReference>
<dbReference type="PANTHER" id="PTHR11579">
    <property type="entry name" value="PROTEIN-L-ISOASPARTATE O-METHYLTRANSFERASE"/>
    <property type="match status" value="1"/>
</dbReference>
<dbReference type="NCBIfam" id="TIGR00080">
    <property type="entry name" value="pimt"/>
    <property type="match status" value="1"/>
</dbReference>
<evidence type="ECO:0000313" key="8">
    <source>
        <dbReference type="EMBL" id="MBP1920953.1"/>
    </source>
</evidence>
<keyword evidence="3 7" id="KW-0963">Cytoplasm</keyword>
<evidence type="ECO:0000256" key="1">
    <source>
        <dbReference type="ARBA" id="ARBA00004496"/>
    </source>
</evidence>
<dbReference type="SUPFAM" id="SSF53335">
    <property type="entry name" value="S-adenosyl-L-methionine-dependent methyltransferases"/>
    <property type="match status" value="1"/>
</dbReference>
<proteinExistence type="inferred from homology"/>
<evidence type="ECO:0000313" key="9">
    <source>
        <dbReference type="Proteomes" id="UP001519271"/>
    </source>
</evidence>
<dbReference type="HAMAP" id="MF_00090">
    <property type="entry name" value="PIMT"/>
    <property type="match status" value="1"/>
</dbReference>
<evidence type="ECO:0000256" key="3">
    <source>
        <dbReference type="ARBA" id="ARBA00022490"/>
    </source>
</evidence>
<gene>
    <name evidence="7" type="primary">pcm</name>
    <name evidence="8" type="ORF">J2Z34_003475</name>
</gene>
<comment type="caution">
    <text evidence="8">The sequence shown here is derived from an EMBL/GenBank/DDBJ whole genome shotgun (WGS) entry which is preliminary data.</text>
</comment>
<dbReference type="PANTHER" id="PTHR11579:SF0">
    <property type="entry name" value="PROTEIN-L-ISOASPARTATE(D-ASPARTATE) O-METHYLTRANSFERASE"/>
    <property type="match status" value="1"/>
</dbReference>
<keyword evidence="9" id="KW-1185">Reference proteome</keyword>
<protein>
    <recommendedName>
        <fullName evidence="7">Protein-L-isoaspartate O-methyltransferase</fullName>
        <ecNumber evidence="7">2.1.1.77</ecNumber>
    </recommendedName>
    <alternativeName>
        <fullName evidence="7">L-isoaspartyl protein carboxyl methyltransferase</fullName>
    </alternativeName>
    <alternativeName>
        <fullName evidence="7">Protein L-isoaspartyl methyltransferase</fullName>
    </alternativeName>
    <alternativeName>
        <fullName evidence="7">Protein-beta-aspartate methyltransferase</fullName>
        <shortName evidence="7">PIMT</shortName>
    </alternativeName>
</protein>
<keyword evidence="4 7" id="KW-0489">Methyltransferase</keyword>
<dbReference type="GO" id="GO:0032259">
    <property type="term" value="P:methylation"/>
    <property type="evidence" value="ECO:0007669"/>
    <property type="project" value="UniProtKB-KW"/>
</dbReference>
<organism evidence="8 9">
    <name type="scientific">Youngiibacter multivorans</name>
    <dbReference type="NCBI Taxonomy" id="937251"/>
    <lineage>
        <taxon>Bacteria</taxon>
        <taxon>Bacillati</taxon>
        <taxon>Bacillota</taxon>
        <taxon>Clostridia</taxon>
        <taxon>Eubacteriales</taxon>
        <taxon>Clostridiaceae</taxon>
        <taxon>Youngiibacter</taxon>
    </lineage>
</organism>
<reference evidence="8 9" key="1">
    <citation type="submission" date="2021-03" db="EMBL/GenBank/DDBJ databases">
        <title>Genomic Encyclopedia of Type Strains, Phase IV (KMG-IV): sequencing the most valuable type-strain genomes for metagenomic binning, comparative biology and taxonomic classification.</title>
        <authorList>
            <person name="Goeker M."/>
        </authorList>
    </citation>
    <scope>NUCLEOTIDE SEQUENCE [LARGE SCALE GENOMIC DNA]</scope>
    <source>
        <strain evidence="8 9">DSM 6139</strain>
    </source>
</reference>
<dbReference type="RefSeq" id="WP_245250909.1">
    <property type="nucleotide sequence ID" value="NZ_JAGGKC010000053.1"/>
</dbReference>
<accession>A0ABS4G8R3</accession>
<evidence type="ECO:0000256" key="6">
    <source>
        <dbReference type="ARBA" id="ARBA00022691"/>
    </source>
</evidence>
<dbReference type="Pfam" id="PF01135">
    <property type="entry name" value="PCMT"/>
    <property type="match status" value="1"/>
</dbReference>
<evidence type="ECO:0000256" key="7">
    <source>
        <dbReference type="HAMAP-Rule" id="MF_00090"/>
    </source>
</evidence>
<evidence type="ECO:0000256" key="5">
    <source>
        <dbReference type="ARBA" id="ARBA00022679"/>
    </source>
</evidence>
<keyword evidence="5 7" id="KW-0808">Transferase</keyword>
<evidence type="ECO:0000256" key="2">
    <source>
        <dbReference type="ARBA" id="ARBA00005369"/>
    </source>
</evidence>
<comment type="function">
    <text evidence="7">Catalyzes the methyl esterification of L-isoaspartyl residues in peptides and proteins that result from spontaneous decomposition of normal L-aspartyl and L-asparaginyl residues. It plays a role in the repair and/or degradation of damaged proteins.</text>
</comment>
<dbReference type="InterPro" id="IPR029063">
    <property type="entry name" value="SAM-dependent_MTases_sf"/>
</dbReference>
<comment type="subcellular location">
    <subcellularLocation>
        <location evidence="1 7">Cytoplasm</location>
    </subcellularLocation>
</comment>
<dbReference type="EC" id="2.1.1.77" evidence="7"/>
<dbReference type="GO" id="GO:0004719">
    <property type="term" value="F:protein-L-isoaspartate (D-aspartate) O-methyltransferase activity"/>
    <property type="evidence" value="ECO:0007669"/>
    <property type="project" value="UniProtKB-EC"/>
</dbReference>
<dbReference type="Proteomes" id="UP001519271">
    <property type="component" value="Unassembled WGS sequence"/>
</dbReference>
<dbReference type="NCBIfam" id="NF001453">
    <property type="entry name" value="PRK00312.1"/>
    <property type="match status" value="1"/>
</dbReference>
<dbReference type="Gene3D" id="3.40.50.150">
    <property type="entry name" value="Vaccinia Virus protein VP39"/>
    <property type="match status" value="1"/>
</dbReference>
<comment type="catalytic activity">
    <reaction evidence="7">
        <text>[protein]-L-isoaspartate + S-adenosyl-L-methionine = [protein]-L-isoaspartate alpha-methyl ester + S-adenosyl-L-homocysteine</text>
        <dbReference type="Rhea" id="RHEA:12705"/>
        <dbReference type="Rhea" id="RHEA-COMP:12143"/>
        <dbReference type="Rhea" id="RHEA-COMP:12144"/>
        <dbReference type="ChEBI" id="CHEBI:57856"/>
        <dbReference type="ChEBI" id="CHEBI:59789"/>
        <dbReference type="ChEBI" id="CHEBI:90596"/>
        <dbReference type="ChEBI" id="CHEBI:90598"/>
        <dbReference type="EC" id="2.1.1.77"/>
    </reaction>
</comment>
<comment type="similarity">
    <text evidence="2 7">Belongs to the methyltransferase superfamily. L-isoaspartyl/D-aspartyl protein methyltransferase family.</text>
</comment>
<dbReference type="EMBL" id="JAGGKC010000053">
    <property type="protein sequence ID" value="MBP1920953.1"/>
    <property type="molecule type" value="Genomic_DNA"/>
</dbReference>
<keyword evidence="6 7" id="KW-0949">S-adenosyl-L-methionine</keyword>
<dbReference type="PROSITE" id="PS01279">
    <property type="entry name" value="PCMT"/>
    <property type="match status" value="1"/>
</dbReference>
<sequence>MIFEDLKAFAERLDRAYFIDNEYKQYADYDQPLPIGYEQTISQPSLVFQMTYILSPEKGSRVLEIGTGSGYQTALLAEFSGEVYTIERISALAEKAKKRLLGLGYTNISFMTGDGSLGWEEHAPYDRIMVTAAAAELPQELLRQLAAGGRMVIPVGPRGCQELMLVEKDINGEIFTRIIEEVVFVELKGKYGWSYWNK</sequence>
<name>A0ABS4G8R3_9CLOT</name>
<feature type="active site" evidence="7">
    <location>
        <position position="42"/>
    </location>
</feature>
<dbReference type="CDD" id="cd02440">
    <property type="entry name" value="AdoMet_MTases"/>
    <property type="match status" value="1"/>
</dbReference>
<evidence type="ECO:0000256" key="4">
    <source>
        <dbReference type="ARBA" id="ARBA00022603"/>
    </source>
</evidence>